<protein>
    <submittedName>
        <fullName evidence="1">Uncharacterized protein</fullName>
    </submittedName>
</protein>
<name>A0A0D7AWE5_9AGAR</name>
<keyword evidence="2" id="KW-1185">Reference proteome</keyword>
<evidence type="ECO:0000313" key="2">
    <source>
        <dbReference type="Proteomes" id="UP000054007"/>
    </source>
</evidence>
<accession>A0A0D7AWE5</accession>
<proteinExistence type="predicted"/>
<dbReference type="Proteomes" id="UP000054007">
    <property type="component" value="Unassembled WGS sequence"/>
</dbReference>
<evidence type="ECO:0000313" key="1">
    <source>
        <dbReference type="EMBL" id="KIY62552.1"/>
    </source>
</evidence>
<reference evidence="1 2" key="1">
    <citation type="journal article" date="2015" name="Fungal Genet. Biol.">
        <title>Evolution of novel wood decay mechanisms in Agaricales revealed by the genome sequences of Fistulina hepatica and Cylindrobasidium torrendii.</title>
        <authorList>
            <person name="Floudas D."/>
            <person name="Held B.W."/>
            <person name="Riley R."/>
            <person name="Nagy L.G."/>
            <person name="Koehler G."/>
            <person name="Ransdell A.S."/>
            <person name="Younus H."/>
            <person name="Chow J."/>
            <person name="Chiniquy J."/>
            <person name="Lipzen A."/>
            <person name="Tritt A."/>
            <person name="Sun H."/>
            <person name="Haridas S."/>
            <person name="LaButti K."/>
            <person name="Ohm R.A."/>
            <person name="Kues U."/>
            <person name="Blanchette R.A."/>
            <person name="Grigoriev I.V."/>
            <person name="Minto R.E."/>
            <person name="Hibbett D.S."/>
        </authorList>
    </citation>
    <scope>NUCLEOTIDE SEQUENCE [LARGE SCALE GENOMIC DNA]</scope>
    <source>
        <strain evidence="1 2">FP15055 ss-10</strain>
    </source>
</reference>
<dbReference type="EMBL" id="KN880771">
    <property type="protein sequence ID" value="KIY62552.1"/>
    <property type="molecule type" value="Genomic_DNA"/>
</dbReference>
<sequence length="70" mass="7197">MMRAAIKVYEHPTLTASEVWSKGDSTSAASEASISTILKTLGAISVATATAAYGALTYTSLGDVVQTRCA</sequence>
<organism evidence="1 2">
    <name type="scientific">Cylindrobasidium torrendii FP15055 ss-10</name>
    <dbReference type="NCBI Taxonomy" id="1314674"/>
    <lineage>
        <taxon>Eukaryota</taxon>
        <taxon>Fungi</taxon>
        <taxon>Dikarya</taxon>
        <taxon>Basidiomycota</taxon>
        <taxon>Agaricomycotina</taxon>
        <taxon>Agaricomycetes</taxon>
        <taxon>Agaricomycetidae</taxon>
        <taxon>Agaricales</taxon>
        <taxon>Marasmiineae</taxon>
        <taxon>Physalacriaceae</taxon>
        <taxon>Cylindrobasidium</taxon>
    </lineage>
</organism>
<gene>
    <name evidence="1" type="ORF">CYLTODRAFT_426824</name>
</gene>
<dbReference type="AlphaFoldDB" id="A0A0D7AWE5"/>